<dbReference type="OrthoDB" id="3235815at2759"/>
<accession>A0A5C3QBF2</accession>
<organism evidence="2 3">
    <name type="scientific">Pterulicium gracile</name>
    <dbReference type="NCBI Taxonomy" id="1884261"/>
    <lineage>
        <taxon>Eukaryota</taxon>
        <taxon>Fungi</taxon>
        <taxon>Dikarya</taxon>
        <taxon>Basidiomycota</taxon>
        <taxon>Agaricomycotina</taxon>
        <taxon>Agaricomycetes</taxon>
        <taxon>Agaricomycetidae</taxon>
        <taxon>Agaricales</taxon>
        <taxon>Pleurotineae</taxon>
        <taxon>Pterulaceae</taxon>
        <taxon>Pterulicium</taxon>
    </lineage>
</organism>
<dbReference type="Proteomes" id="UP000305067">
    <property type="component" value="Unassembled WGS sequence"/>
</dbReference>
<dbReference type="InterPro" id="IPR032675">
    <property type="entry name" value="LRR_dom_sf"/>
</dbReference>
<protein>
    <recommendedName>
        <fullName evidence="4">F-box domain-containing protein</fullName>
    </recommendedName>
</protein>
<gene>
    <name evidence="2" type="ORF">BDV98DRAFT_659562</name>
</gene>
<evidence type="ECO:0008006" key="4">
    <source>
        <dbReference type="Google" id="ProtNLM"/>
    </source>
</evidence>
<keyword evidence="3" id="KW-1185">Reference proteome</keyword>
<reference evidence="2 3" key="1">
    <citation type="journal article" date="2019" name="Nat. Ecol. Evol.">
        <title>Megaphylogeny resolves global patterns of mushroom evolution.</title>
        <authorList>
            <person name="Varga T."/>
            <person name="Krizsan K."/>
            <person name="Foldi C."/>
            <person name="Dima B."/>
            <person name="Sanchez-Garcia M."/>
            <person name="Sanchez-Ramirez S."/>
            <person name="Szollosi G.J."/>
            <person name="Szarkandi J.G."/>
            <person name="Papp V."/>
            <person name="Albert L."/>
            <person name="Andreopoulos W."/>
            <person name="Angelini C."/>
            <person name="Antonin V."/>
            <person name="Barry K.W."/>
            <person name="Bougher N.L."/>
            <person name="Buchanan P."/>
            <person name="Buyck B."/>
            <person name="Bense V."/>
            <person name="Catcheside P."/>
            <person name="Chovatia M."/>
            <person name="Cooper J."/>
            <person name="Damon W."/>
            <person name="Desjardin D."/>
            <person name="Finy P."/>
            <person name="Geml J."/>
            <person name="Haridas S."/>
            <person name="Hughes K."/>
            <person name="Justo A."/>
            <person name="Karasinski D."/>
            <person name="Kautmanova I."/>
            <person name="Kiss B."/>
            <person name="Kocsube S."/>
            <person name="Kotiranta H."/>
            <person name="LaButti K.M."/>
            <person name="Lechner B.E."/>
            <person name="Liimatainen K."/>
            <person name="Lipzen A."/>
            <person name="Lukacs Z."/>
            <person name="Mihaltcheva S."/>
            <person name="Morgado L.N."/>
            <person name="Niskanen T."/>
            <person name="Noordeloos M.E."/>
            <person name="Ohm R.A."/>
            <person name="Ortiz-Santana B."/>
            <person name="Ovrebo C."/>
            <person name="Racz N."/>
            <person name="Riley R."/>
            <person name="Savchenko A."/>
            <person name="Shiryaev A."/>
            <person name="Soop K."/>
            <person name="Spirin V."/>
            <person name="Szebenyi C."/>
            <person name="Tomsovsky M."/>
            <person name="Tulloss R.E."/>
            <person name="Uehling J."/>
            <person name="Grigoriev I.V."/>
            <person name="Vagvolgyi C."/>
            <person name="Papp T."/>
            <person name="Martin F.M."/>
            <person name="Miettinen O."/>
            <person name="Hibbett D.S."/>
            <person name="Nagy L.G."/>
        </authorList>
    </citation>
    <scope>NUCLEOTIDE SEQUENCE [LARGE SCALE GENOMIC DNA]</scope>
    <source>
        <strain evidence="2 3">CBS 309.79</strain>
    </source>
</reference>
<feature type="region of interest" description="Disordered" evidence="1">
    <location>
        <begin position="468"/>
        <end position="489"/>
    </location>
</feature>
<sequence>MSSHQGFVSELRLALASKSRTQALCAINQHVEDTRDLLRSLHELRNEYSPISALHPEILGLILIEAVAAPKGWDFGIVSWRDHIELTSVCRTWRSVALHTPRFWSSLPISTSLDFPQMLERSKDAPMIVRTSGRVAQDRESYFNAFRAMLEPERLQEFHVEAYSPDLESYLEHFPQGPTPQLHSMILVAFPQPPDNVQGFIPSHVLAAVKPALRYLQLQNCRIPWDSIPMVDGRSPFSNLITLSLRLSSRPPFQLLFDTLRSSPHLQELRIDRSMPTDTPLYDPFTSHRIALRHLRLCSLIDHFPHLSAFYPWLDLPSWETPSRTVYALPSPTGTEKDDVRDLLRAWGFSTESSLPSELSADRPCVFRLLQSRSSSQLEMMIQPNTKSARFRATFPPTIVPSVLSSLRLGESLSHVHIDGLKCTTGVTVRDWRRMFMHHPLIEKLELIAGALKPPVFLALATSREQRSSLDNDRTEGLHGSGSEANSSPLLPHLRRISLQLVTFDPLSSDTAFEDLLNMLIARRSDGVGLPVVDLHRVRGLDAGNLQRLEE</sequence>
<dbReference type="EMBL" id="ML178875">
    <property type="protein sequence ID" value="TFK95763.1"/>
    <property type="molecule type" value="Genomic_DNA"/>
</dbReference>
<evidence type="ECO:0000256" key="1">
    <source>
        <dbReference type="SAM" id="MobiDB-lite"/>
    </source>
</evidence>
<dbReference type="STRING" id="1884261.A0A5C3QBF2"/>
<dbReference type="AlphaFoldDB" id="A0A5C3QBF2"/>
<name>A0A5C3QBF2_9AGAR</name>
<evidence type="ECO:0000313" key="2">
    <source>
        <dbReference type="EMBL" id="TFK95763.1"/>
    </source>
</evidence>
<dbReference type="SUPFAM" id="SSF52047">
    <property type="entry name" value="RNI-like"/>
    <property type="match status" value="1"/>
</dbReference>
<feature type="compositionally biased region" description="Basic and acidic residues" evidence="1">
    <location>
        <begin position="468"/>
        <end position="477"/>
    </location>
</feature>
<dbReference type="Gene3D" id="3.80.10.10">
    <property type="entry name" value="Ribonuclease Inhibitor"/>
    <property type="match status" value="1"/>
</dbReference>
<evidence type="ECO:0000313" key="3">
    <source>
        <dbReference type="Proteomes" id="UP000305067"/>
    </source>
</evidence>
<feature type="non-terminal residue" evidence="2">
    <location>
        <position position="551"/>
    </location>
</feature>
<proteinExistence type="predicted"/>